<comment type="caution">
    <text evidence="1">The sequence shown here is derived from an EMBL/GenBank/DDBJ whole genome shotgun (WGS) entry which is preliminary data.</text>
</comment>
<name>A0A1V9ZFX1_ACHHY</name>
<proteinExistence type="predicted"/>
<gene>
    <name evidence="1" type="ORF">ACHHYP_20649</name>
</gene>
<protein>
    <submittedName>
        <fullName evidence="1">Uncharacterized protein</fullName>
    </submittedName>
</protein>
<dbReference type="Proteomes" id="UP000243579">
    <property type="component" value="Unassembled WGS sequence"/>
</dbReference>
<evidence type="ECO:0000313" key="1">
    <source>
        <dbReference type="EMBL" id="OQR96898.1"/>
    </source>
</evidence>
<sequence length="122" mass="13696">MSEVDSEVDMKARLPWGFMKLVNRGANGKNNVLAIAIVPAETADNYLWFRNLCMRSGILLADYALVADLHLLRNLNTNFKLRGPAFEAVQAAPFHHEYVCALEDIAVNYSAETAAYLRDIEH</sequence>
<dbReference type="EMBL" id="JNBR01000125">
    <property type="protein sequence ID" value="OQR96898.1"/>
    <property type="molecule type" value="Genomic_DNA"/>
</dbReference>
<dbReference type="AlphaFoldDB" id="A0A1V9ZFX1"/>
<organism evidence="1 2">
    <name type="scientific">Achlya hypogyna</name>
    <name type="common">Oomycete</name>
    <name type="synonym">Protoachlya hypogyna</name>
    <dbReference type="NCBI Taxonomy" id="1202772"/>
    <lineage>
        <taxon>Eukaryota</taxon>
        <taxon>Sar</taxon>
        <taxon>Stramenopiles</taxon>
        <taxon>Oomycota</taxon>
        <taxon>Saprolegniomycetes</taxon>
        <taxon>Saprolegniales</taxon>
        <taxon>Achlyaceae</taxon>
        <taxon>Achlya</taxon>
    </lineage>
</organism>
<keyword evidence="2" id="KW-1185">Reference proteome</keyword>
<evidence type="ECO:0000313" key="2">
    <source>
        <dbReference type="Proteomes" id="UP000243579"/>
    </source>
</evidence>
<accession>A0A1V9ZFX1</accession>
<reference evidence="1 2" key="1">
    <citation type="journal article" date="2014" name="Genome Biol. Evol.">
        <title>The secreted proteins of Achlya hypogyna and Thraustotheca clavata identify the ancestral oomycete secretome and reveal gene acquisitions by horizontal gene transfer.</title>
        <authorList>
            <person name="Misner I."/>
            <person name="Blouin N."/>
            <person name="Leonard G."/>
            <person name="Richards T.A."/>
            <person name="Lane C.E."/>
        </authorList>
    </citation>
    <scope>NUCLEOTIDE SEQUENCE [LARGE SCALE GENOMIC DNA]</scope>
    <source>
        <strain evidence="1 2">ATCC 48635</strain>
    </source>
</reference>